<evidence type="ECO:0000313" key="10">
    <source>
        <dbReference type="Proteomes" id="UP000663870"/>
    </source>
</evidence>
<dbReference type="PANTHER" id="PTHR42973:SF39">
    <property type="entry name" value="FAD-BINDING PCMH-TYPE DOMAIN-CONTAINING PROTEIN"/>
    <property type="match status" value="1"/>
</dbReference>
<dbReference type="Proteomes" id="UP000663870">
    <property type="component" value="Unassembled WGS sequence"/>
</dbReference>
<evidence type="ECO:0000256" key="2">
    <source>
        <dbReference type="ARBA" id="ARBA00005466"/>
    </source>
</evidence>
<keyword evidence="6" id="KW-0472">Membrane</keyword>
<dbReference type="InterPro" id="IPR016169">
    <property type="entry name" value="FAD-bd_PCMH_sub2"/>
</dbReference>
<keyword evidence="6" id="KW-0812">Transmembrane</keyword>
<dbReference type="Gene3D" id="3.40.462.20">
    <property type="match status" value="1"/>
</dbReference>
<dbReference type="GO" id="GO:0050660">
    <property type="term" value="F:flavin adenine dinucleotide binding"/>
    <property type="evidence" value="ECO:0007669"/>
    <property type="project" value="InterPro"/>
</dbReference>
<dbReference type="EMBL" id="CAJNOL010000065">
    <property type="protein sequence ID" value="CAF0807593.1"/>
    <property type="molecule type" value="Genomic_DNA"/>
</dbReference>
<evidence type="ECO:0000256" key="6">
    <source>
        <dbReference type="SAM" id="Phobius"/>
    </source>
</evidence>
<comment type="similarity">
    <text evidence="2">Belongs to the oxygen-dependent FAD-linked oxidoreductase family.</text>
</comment>
<organism evidence="9 10">
    <name type="scientific">Rotaria sordida</name>
    <dbReference type="NCBI Taxonomy" id="392033"/>
    <lineage>
        <taxon>Eukaryota</taxon>
        <taxon>Metazoa</taxon>
        <taxon>Spiralia</taxon>
        <taxon>Gnathifera</taxon>
        <taxon>Rotifera</taxon>
        <taxon>Eurotatoria</taxon>
        <taxon>Bdelloidea</taxon>
        <taxon>Philodinida</taxon>
        <taxon>Philodinidae</taxon>
        <taxon>Rotaria</taxon>
    </lineage>
</organism>
<dbReference type="EMBL" id="CAJNOH010000026">
    <property type="protein sequence ID" value="CAF0776903.1"/>
    <property type="molecule type" value="Genomic_DNA"/>
</dbReference>
<comment type="cofactor">
    <cofactor evidence="1">
        <name>FAD</name>
        <dbReference type="ChEBI" id="CHEBI:57692"/>
    </cofactor>
</comment>
<evidence type="ECO:0000256" key="5">
    <source>
        <dbReference type="ARBA" id="ARBA00023002"/>
    </source>
</evidence>
<gene>
    <name evidence="9" type="ORF">JXQ802_LOCUS4559</name>
    <name evidence="8" type="ORF">PYM288_LOCUS3410</name>
</gene>
<sequence>MEAINYIRINQYDGTGTFGAGARIGPIYYRTYQYNYTINAGSCAWMGLADHALGGGLAVNAQGELITINKTHEPELYWALRGSGGGLFVIVTEFKIRLVKAPPLARRFSSIWYPIATKLVMQRYQSLLFDDKISNFSNNLVLAMGVSKTHVEISILYFGIEFDEFNKTISLLLTTLPTPNRTDLYEQDWLTFVYKSSGIDDDSGDKPISSHSLDKFIDRLASGDGQINMGFNSWDGYLSTIPADETAFPHRHFKFGIQFTVYPNNEQHEQQQMNWLNQVYLAIYNDSTKYSYVNYIDRDVPNWMNVYYHTHQQRLINIQHMYDKNNRFYFEKTIEESNRGNQHIFLNFYLASFVVVVFFIV</sequence>
<keyword evidence="10" id="KW-1185">Reference proteome</keyword>
<dbReference type="Gene3D" id="3.30.465.10">
    <property type="match status" value="2"/>
</dbReference>
<keyword evidence="3" id="KW-0285">Flavoprotein</keyword>
<keyword evidence="5" id="KW-0560">Oxidoreductase</keyword>
<keyword evidence="4" id="KW-0274">FAD</keyword>
<evidence type="ECO:0000256" key="1">
    <source>
        <dbReference type="ARBA" id="ARBA00001974"/>
    </source>
</evidence>
<name>A0A813TDN3_9BILA</name>
<dbReference type="InterPro" id="IPR036318">
    <property type="entry name" value="FAD-bd_PCMH-like_sf"/>
</dbReference>
<comment type="caution">
    <text evidence="9">The sequence shown here is derived from an EMBL/GenBank/DDBJ whole genome shotgun (WGS) entry which is preliminary data.</text>
</comment>
<dbReference type="SUPFAM" id="SSF56176">
    <property type="entry name" value="FAD-binding/transporter-associated domain-like"/>
    <property type="match status" value="1"/>
</dbReference>
<dbReference type="AlphaFoldDB" id="A0A813TDN3"/>
<feature type="transmembrane region" description="Helical" evidence="6">
    <location>
        <begin position="344"/>
        <end position="360"/>
    </location>
</feature>
<dbReference type="Pfam" id="PF08031">
    <property type="entry name" value="BBE"/>
    <property type="match status" value="1"/>
</dbReference>
<evidence type="ECO:0000313" key="9">
    <source>
        <dbReference type="EMBL" id="CAF0807593.1"/>
    </source>
</evidence>
<accession>A0A813TDN3</accession>
<evidence type="ECO:0000259" key="7">
    <source>
        <dbReference type="Pfam" id="PF08031"/>
    </source>
</evidence>
<dbReference type="PANTHER" id="PTHR42973">
    <property type="entry name" value="BINDING OXIDOREDUCTASE, PUTATIVE (AFU_ORTHOLOGUE AFUA_1G17690)-RELATED"/>
    <property type="match status" value="1"/>
</dbReference>
<dbReference type="InterPro" id="IPR012951">
    <property type="entry name" value="BBE"/>
</dbReference>
<feature type="domain" description="Berberine/berberine-like" evidence="7">
    <location>
        <begin position="291"/>
        <end position="334"/>
    </location>
</feature>
<evidence type="ECO:0000256" key="3">
    <source>
        <dbReference type="ARBA" id="ARBA00022630"/>
    </source>
</evidence>
<reference evidence="9" key="1">
    <citation type="submission" date="2021-02" db="EMBL/GenBank/DDBJ databases">
        <authorList>
            <person name="Nowell W R."/>
        </authorList>
    </citation>
    <scope>NUCLEOTIDE SEQUENCE</scope>
</reference>
<dbReference type="GO" id="GO:0016491">
    <property type="term" value="F:oxidoreductase activity"/>
    <property type="evidence" value="ECO:0007669"/>
    <property type="project" value="UniProtKB-KW"/>
</dbReference>
<dbReference type="Proteomes" id="UP000663854">
    <property type="component" value="Unassembled WGS sequence"/>
</dbReference>
<keyword evidence="6" id="KW-1133">Transmembrane helix</keyword>
<proteinExistence type="inferred from homology"/>
<protein>
    <recommendedName>
        <fullName evidence="7">Berberine/berberine-like domain-containing protein</fullName>
    </recommendedName>
</protein>
<evidence type="ECO:0000313" key="8">
    <source>
        <dbReference type="EMBL" id="CAF0776903.1"/>
    </source>
</evidence>
<dbReference type="InterPro" id="IPR050416">
    <property type="entry name" value="FAD-linked_Oxidoreductase"/>
</dbReference>
<evidence type="ECO:0000256" key="4">
    <source>
        <dbReference type="ARBA" id="ARBA00022827"/>
    </source>
</evidence>